<evidence type="ECO:0000313" key="2">
    <source>
        <dbReference type="Proteomes" id="UP000799424"/>
    </source>
</evidence>
<name>A0A6A6ZGG2_9PLEO</name>
<evidence type="ECO:0000313" key="1">
    <source>
        <dbReference type="EMBL" id="KAF2819277.1"/>
    </source>
</evidence>
<gene>
    <name evidence="1" type="ORF">CC86DRAFT_431814</name>
</gene>
<organism evidence="1 2">
    <name type="scientific">Ophiobolus disseminans</name>
    <dbReference type="NCBI Taxonomy" id="1469910"/>
    <lineage>
        <taxon>Eukaryota</taxon>
        <taxon>Fungi</taxon>
        <taxon>Dikarya</taxon>
        <taxon>Ascomycota</taxon>
        <taxon>Pezizomycotina</taxon>
        <taxon>Dothideomycetes</taxon>
        <taxon>Pleosporomycetidae</taxon>
        <taxon>Pleosporales</taxon>
        <taxon>Pleosporineae</taxon>
        <taxon>Phaeosphaeriaceae</taxon>
        <taxon>Ophiobolus</taxon>
    </lineage>
</organism>
<keyword evidence="2" id="KW-1185">Reference proteome</keyword>
<dbReference type="AlphaFoldDB" id="A0A6A6ZGG2"/>
<reference evidence="1" key="1">
    <citation type="journal article" date="2020" name="Stud. Mycol.">
        <title>101 Dothideomycetes genomes: a test case for predicting lifestyles and emergence of pathogens.</title>
        <authorList>
            <person name="Haridas S."/>
            <person name="Albert R."/>
            <person name="Binder M."/>
            <person name="Bloem J."/>
            <person name="Labutti K."/>
            <person name="Salamov A."/>
            <person name="Andreopoulos B."/>
            <person name="Baker S."/>
            <person name="Barry K."/>
            <person name="Bills G."/>
            <person name="Bluhm B."/>
            <person name="Cannon C."/>
            <person name="Castanera R."/>
            <person name="Culley D."/>
            <person name="Daum C."/>
            <person name="Ezra D."/>
            <person name="Gonzalez J."/>
            <person name="Henrissat B."/>
            <person name="Kuo A."/>
            <person name="Liang C."/>
            <person name="Lipzen A."/>
            <person name="Lutzoni F."/>
            <person name="Magnuson J."/>
            <person name="Mondo S."/>
            <person name="Nolan M."/>
            <person name="Ohm R."/>
            <person name="Pangilinan J."/>
            <person name="Park H.-J."/>
            <person name="Ramirez L."/>
            <person name="Alfaro M."/>
            <person name="Sun H."/>
            <person name="Tritt A."/>
            <person name="Yoshinaga Y."/>
            <person name="Zwiers L.-H."/>
            <person name="Turgeon B."/>
            <person name="Goodwin S."/>
            <person name="Spatafora J."/>
            <person name="Crous P."/>
            <person name="Grigoriev I."/>
        </authorList>
    </citation>
    <scope>NUCLEOTIDE SEQUENCE</scope>
    <source>
        <strain evidence="1">CBS 113818</strain>
    </source>
</reference>
<protein>
    <submittedName>
        <fullName evidence="1">Uncharacterized protein</fullName>
    </submittedName>
</protein>
<sequence length="239" mass="27106">MPGRGRCEECSEESRREMLEIVGVCKRGDIDIINFIASQARVCVTNLRTLSFLVDANAAQKSWIPPHLSSAVRGIRYLSIVLNLLMQEYIEIQHHATHTTSTWIPNPQSWLLSCRTLMRLHRLRTLHVWAACTDAVWSRVHERAFLSPLRTLRTNLPSLAIQVNLPSIHSALLDTQRHFPLHTTQPSYLTFTRRALSPHHAAQTRKGTWRVERVPAYSAPVLGVVDDSDSDEDSDSDVS</sequence>
<dbReference type="EMBL" id="MU006245">
    <property type="protein sequence ID" value="KAF2819277.1"/>
    <property type="molecule type" value="Genomic_DNA"/>
</dbReference>
<dbReference type="Proteomes" id="UP000799424">
    <property type="component" value="Unassembled WGS sequence"/>
</dbReference>
<proteinExistence type="predicted"/>
<accession>A0A6A6ZGG2</accession>
<dbReference type="OrthoDB" id="4757095at2759"/>